<dbReference type="Proteomes" id="UP000007177">
    <property type="component" value="Chromosome"/>
</dbReference>
<keyword evidence="9 10" id="KW-0342">GTP-binding</keyword>
<feature type="binding site" evidence="10">
    <location>
        <position position="256"/>
    </location>
    <ligand>
        <name>Zn(2+)</name>
        <dbReference type="ChEBI" id="CHEBI:29105"/>
    </ligand>
</feature>
<dbReference type="eggNOG" id="COG1162">
    <property type="taxonomic scope" value="Bacteria"/>
</dbReference>
<evidence type="ECO:0000313" key="14">
    <source>
        <dbReference type="Proteomes" id="UP000007177"/>
    </source>
</evidence>
<dbReference type="CDD" id="cd01854">
    <property type="entry name" value="YjeQ_EngC"/>
    <property type="match status" value="1"/>
</dbReference>
<evidence type="ECO:0000256" key="9">
    <source>
        <dbReference type="ARBA" id="ARBA00023134"/>
    </source>
</evidence>
<dbReference type="InterPro" id="IPR010914">
    <property type="entry name" value="RsgA_GTPase_dom"/>
</dbReference>
<comment type="subcellular location">
    <subcellularLocation>
        <location evidence="10">Cytoplasm</location>
    </subcellularLocation>
</comment>
<dbReference type="KEGG" id="awo:Awo_c21550"/>
<dbReference type="EC" id="3.6.1.-" evidence="10"/>
<dbReference type="PANTHER" id="PTHR32120:SF11">
    <property type="entry name" value="SMALL RIBOSOMAL SUBUNIT BIOGENESIS GTPASE RSGA 1, MITOCHONDRIAL-RELATED"/>
    <property type="match status" value="1"/>
</dbReference>
<dbReference type="HAMAP" id="MF_01820">
    <property type="entry name" value="GTPase_RsgA"/>
    <property type="match status" value="1"/>
</dbReference>
<dbReference type="GO" id="GO:0046872">
    <property type="term" value="F:metal ion binding"/>
    <property type="evidence" value="ECO:0007669"/>
    <property type="project" value="UniProtKB-KW"/>
</dbReference>
<keyword evidence="2 10" id="KW-0690">Ribosome biogenesis</keyword>
<dbReference type="EMBL" id="CP002987">
    <property type="protein sequence ID" value="AFA48930.1"/>
    <property type="molecule type" value="Genomic_DNA"/>
</dbReference>
<feature type="binding site" evidence="10">
    <location>
        <begin position="124"/>
        <end position="127"/>
    </location>
    <ligand>
        <name>GTP</name>
        <dbReference type="ChEBI" id="CHEBI:37565"/>
    </ligand>
</feature>
<evidence type="ECO:0000259" key="12">
    <source>
        <dbReference type="PROSITE" id="PS51721"/>
    </source>
</evidence>
<feature type="domain" description="EngC GTPase" evidence="11">
    <location>
        <begin position="84"/>
        <end position="231"/>
    </location>
</feature>
<keyword evidence="3 10" id="KW-0479">Metal-binding</keyword>
<dbReference type="PROSITE" id="PS50936">
    <property type="entry name" value="ENGC_GTPASE"/>
    <property type="match status" value="1"/>
</dbReference>
<keyword evidence="1 10" id="KW-0963">Cytoplasm</keyword>
<sequence length="300" mass="34110">MEVSYLVAQEQVQGKIIKGIGGFYYVKTDDHDEVIECKARGVLRHQKIIPTVGDEVMIQSDNPGEWMIESILPRKNIFLRPPVVNVDIGLIVFSMTNPKPNLLLLDMLLVSSESQNVEPIVCFTKRDLTSTAEEKEIKEIYQKTPYKLFFFSQNDNHTMDEIIAEIGGKTAFMAGPSGVGKSTMANYLCADQTMETGALSRKLKRGKHTTRHVELLETKNGGFLLDTPGFSSYKISEMIEPEELREYFPEFPRGKCRFKSCLHKNEPGCDVKKAVTNGEISSVRYEHYLNMLDEIKKEHY</sequence>
<dbReference type="GO" id="GO:0042274">
    <property type="term" value="P:ribosomal small subunit biogenesis"/>
    <property type="evidence" value="ECO:0007669"/>
    <property type="project" value="UniProtKB-UniRule"/>
</dbReference>
<feature type="binding site" evidence="10">
    <location>
        <begin position="175"/>
        <end position="183"/>
    </location>
    <ligand>
        <name>GTP</name>
        <dbReference type="ChEBI" id="CHEBI:37565"/>
    </ligand>
</feature>
<dbReference type="PANTHER" id="PTHR32120">
    <property type="entry name" value="SMALL RIBOSOMAL SUBUNIT BIOGENESIS GTPASE RSGA"/>
    <property type="match status" value="1"/>
</dbReference>
<dbReference type="NCBIfam" id="TIGR00157">
    <property type="entry name" value="ribosome small subunit-dependent GTPase A"/>
    <property type="match status" value="1"/>
</dbReference>
<dbReference type="InterPro" id="IPR004881">
    <property type="entry name" value="Ribosome_biogen_GTPase_RsgA"/>
</dbReference>
<dbReference type="GO" id="GO:0003924">
    <property type="term" value="F:GTPase activity"/>
    <property type="evidence" value="ECO:0007669"/>
    <property type="project" value="UniProtKB-UniRule"/>
</dbReference>
<dbReference type="Pfam" id="PF03193">
    <property type="entry name" value="RsgA_GTPase"/>
    <property type="match status" value="1"/>
</dbReference>
<comment type="subunit">
    <text evidence="10">Monomer. Associates with 30S ribosomal subunit, binds 16S rRNA.</text>
</comment>
<dbReference type="Gene3D" id="3.40.50.300">
    <property type="entry name" value="P-loop containing nucleotide triphosphate hydrolases"/>
    <property type="match status" value="1"/>
</dbReference>
<dbReference type="AlphaFoldDB" id="H6LBH5"/>
<evidence type="ECO:0000256" key="2">
    <source>
        <dbReference type="ARBA" id="ARBA00022517"/>
    </source>
</evidence>
<protein>
    <recommendedName>
        <fullName evidence="10">Small ribosomal subunit biogenesis GTPase RsgA</fullName>
        <ecNumber evidence="10">3.6.1.-</ecNumber>
    </recommendedName>
</protein>
<feature type="domain" description="CP-type G" evidence="12">
    <location>
        <begin position="75"/>
        <end position="233"/>
    </location>
</feature>
<comment type="cofactor">
    <cofactor evidence="10">
        <name>Zn(2+)</name>
        <dbReference type="ChEBI" id="CHEBI:29105"/>
    </cofactor>
    <text evidence="10">Binds 1 zinc ion per subunit.</text>
</comment>
<evidence type="ECO:0000256" key="6">
    <source>
        <dbReference type="ARBA" id="ARBA00022801"/>
    </source>
</evidence>
<dbReference type="GO" id="GO:0019843">
    <property type="term" value="F:rRNA binding"/>
    <property type="evidence" value="ECO:0007669"/>
    <property type="project" value="UniProtKB-KW"/>
</dbReference>
<name>H6LBH5_ACEWD</name>
<evidence type="ECO:0000256" key="10">
    <source>
        <dbReference type="HAMAP-Rule" id="MF_01820"/>
    </source>
</evidence>
<comment type="function">
    <text evidence="10">One of several proteins that assist in the late maturation steps of the functional core of the 30S ribosomal subunit. Helps release RbfA from mature subunits. May play a role in the assembly of ribosomal proteins into the subunit. Circularly permuted GTPase that catalyzes slow GTP hydrolysis, GTPase activity is stimulated by the 30S ribosomal subunit.</text>
</comment>
<dbReference type="Gene3D" id="1.10.40.50">
    <property type="entry name" value="Probable gtpase engc, domain 3"/>
    <property type="match status" value="1"/>
</dbReference>
<keyword evidence="6 10" id="KW-0378">Hydrolase</keyword>
<comment type="similarity">
    <text evidence="10">Belongs to the TRAFAC class YlqF/YawG GTPase family. RsgA subfamily.</text>
</comment>
<evidence type="ECO:0000256" key="1">
    <source>
        <dbReference type="ARBA" id="ARBA00022490"/>
    </source>
</evidence>
<evidence type="ECO:0000256" key="5">
    <source>
        <dbReference type="ARBA" id="ARBA00022741"/>
    </source>
</evidence>
<reference evidence="13 14" key="2">
    <citation type="journal article" date="2012" name="PLoS ONE">
        <title>An ancient pathway combining carbon dioxide fixation with the generation and utilization of a sodium ion gradient for ATP synthesis.</title>
        <authorList>
            <person name="Poehlein A."/>
            <person name="Schmidt S."/>
            <person name="Kaster A.K."/>
            <person name="Goenrich M."/>
            <person name="Vollmers J."/>
            <person name="Thurmer A."/>
            <person name="Bertsch J."/>
            <person name="Schuchmann K."/>
            <person name="Voigt B."/>
            <person name="Hecker M."/>
            <person name="Daniel R."/>
            <person name="Thauer R.K."/>
            <person name="Gottschalk G."/>
            <person name="Muller V."/>
        </authorList>
    </citation>
    <scope>NUCLEOTIDE SEQUENCE [LARGE SCALE GENOMIC DNA]</scope>
    <source>
        <strain evidence="14">ATCC 29683 / DSM 1030 / JCM 2381 / KCTC 1655 / WB1</strain>
    </source>
</reference>
<keyword evidence="14" id="KW-1185">Reference proteome</keyword>
<dbReference type="PROSITE" id="PS51721">
    <property type="entry name" value="G_CP"/>
    <property type="match status" value="1"/>
</dbReference>
<dbReference type="InterPro" id="IPR027417">
    <property type="entry name" value="P-loop_NTPase"/>
</dbReference>
<keyword evidence="8 10" id="KW-0694">RNA-binding</keyword>
<dbReference type="SUPFAM" id="SSF50249">
    <property type="entry name" value="Nucleic acid-binding proteins"/>
    <property type="match status" value="1"/>
</dbReference>
<keyword evidence="4 10" id="KW-0699">rRNA-binding</keyword>
<feature type="binding site" evidence="10">
    <location>
        <position position="263"/>
    </location>
    <ligand>
        <name>Zn(2+)</name>
        <dbReference type="ChEBI" id="CHEBI:29105"/>
    </ligand>
</feature>
<keyword evidence="7 10" id="KW-0862">Zinc</keyword>
<evidence type="ECO:0000313" key="13">
    <source>
        <dbReference type="EMBL" id="AFA48930.1"/>
    </source>
</evidence>
<evidence type="ECO:0000256" key="4">
    <source>
        <dbReference type="ARBA" id="ARBA00022730"/>
    </source>
</evidence>
<evidence type="ECO:0000256" key="3">
    <source>
        <dbReference type="ARBA" id="ARBA00022723"/>
    </source>
</evidence>
<dbReference type="STRING" id="931626.Awo_c21550"/>
<dbReference type="InterPro" id="IPR031944">
    <property type="entry name" value="RsgA_N"/>
</dbReference>
<evidence type="ECO:0000256" key="8">
    <source>
        <dbReference type="ARBA" id="ARBA00022884"/>
    </source>
</evidence>
<dbReference type="GO" id="GO:0005737">
    <property type="term" value="C:cytoplasm"/>
    <property type="evidence" value="ECO:0007669"/>
    <property type="project" value="UniProtKB-SubCell"/>
</dbReference>
<accession>H6LBH5</accession>
<dbReference type="Pfam" id="PF16745">
    <property type="entry name" value="RsgA_N"/>
    <property type="match status" value="1"/>
</dbReference>
<dbReference type="InterPro" id="IPR030378">
    <property type="entry name" value="G_CP_dom"/>
</dbReference>
<proteinExistence type="inferred from homology"/>
<feature type="binding site" evidence="10">
    <location>
        <position position="269"/>
    </location>
    <ligand>
        <name>Zn(2+)</name>
        <dbReference type="ChEBI" id="CHEBI:29105"/>
    </ligand>
</feature>
<gene>
    <name evidence="10 13" type="primary">rsgA</name>
    <name evidence="13" type="ordered locus">Awo_c21550</name>
</gene>
<dbReference type="InterPro" id="IPR012340">
    <property type="entry name" value="NA-bd_OB-fold"/>
</dbReference>
<dbReference type="SUPFAM" id="SSF52540">
    <property type="entry name" value="P-loop containing nucleoside triphosphate hydrolases"/>
    <property type="match status" value="1"/>
</dbReference>
<feature type="binding site" evidence="10">
    <location>
        <position position="261"/>
    </location>
    <ligand>
        <name>Zn(2+)</name>
        <dbReference type="ChEBI" id="CHEBI:29105"/>
    </ligand>
</feature>
<dbReference type="OrthoDB" id="9809485at2"/>
<organism evidence="13 14">
    <name type="scientific">Acetobacterium woodii (strain ATCC 29683 / DSM 1030 / JCM 2381 / KCTC 1655 / WB1)</name>
    <dbReference type="NCBI Taxonomy" id="931626"/>
    <lineage>
        <taxon>Bacteria</taxon>
        <taxon>Bacillati</taxon>
        <taxon>Bacillota</taxon>
        <taxon>Clostridia</taxon>
        <taxon>Eubacteriales</taxon>
        <taxon>Eubacteriaceae</taxon>
        <taxon>Acetobacterium</taxon>
    </lineage>
</organism>
<reference evidence="14" key="1">
    <citation type="submission" date="2011-07" db="EMBL/GenBank/DDBJ databases">
        <title>Complete genome sequence of Acetobacterium woodii.</title>
        <authorList>
            <person name="Poehlein A."/>
            <person name="Schmidt S."/>
            <person name="Kaster A.-K."/>
            <person name="Goenrich M."/>
            <person name="Vollmers J."/>
            <person name="Thuermer A."/>
            <person name="Gottschalk G."/>
            <person name="Thauer R.K."/>
            <person name="Daniel R."/>
            <person name="Mueller V."/>
        </authorList>
    </citation>
    <scope>NUCLEOTIDE SEQUENCE [LARGE SCALE GENOMIC DNA]</scope>
    <source>
        <strain evidence="14">ATCC 29683 / DSM 1030 / JCM 2381 / KCTC 1655 / WB1</strain>
    </source>
</reference>
<evidence type="ECO:0000259" key="11">
    <source>
        <dbReference type="PROSITE" id="PS50936"/>
    </source>
</evidence>
<dbReference type="Gene3D" id="2.40.50.140">
    <property type="entry name" value="Nucleic acid-binding proteins"/>
    <property type="match status" value="1"/>
</dbReference>
<dbReference type="HOGENOM" id="CLU_033617_2_1_9"/>
<evidence type="ECO:0000256" key="7">
    <source>
        <dbReference type="ARBA" id="ARBA00022833"/>
    </source>
</evidence>
<dbReference type="CDD" id="cd04466">
    <property type="entry name" value="S1_YloQ_GTPase"/>
    <property type="match status" value="1"/>
</dbReference>
<dbReference type="GO" id="GO:0005525">
    <property type="term" value="F:GTP binding"/>
    <property type="evidence" value="ECO:0007669"/>
    <property type="project" value="UniProtKB-UniRule"/>
</dbReference>
<keyword evidence="5 10" id="KW-0547">Nucleotide-binding</keyword>